<dbReference type="AlphaFoldDB" id="A0A9X3J169"/>
<gene>
    <name evidence="2" type="ORF">OV079_30215</name>
</gene>
<evidence type="ECO:0000313" key="3">
    <source>
        <dbReference type="Proteomes" id="UP001150924"/>
    </source>
</evidence>
<dbReference type="Proteomes" id="UP001150924">
    <property type="component" value="Unassembled WGS sequence"/>
</dbReference>
<organism evidence="2 3">
    <name type="scientific">Nannocystis pusilla</name>
    <dbReference type="NCBI Taxonomy" id="889268"/>
    <lineage>
        <taxon>Bacteria</taxon>
        <taxon>Pseudomonadati</taxon>
        <taxon>Myxococcota</taxon>
        <taxon>Polyangia</taxon>
        <taxon>Nannocystales</taxon>
        <taxon>Nannocystaceae</taxon>
        <taxon>Nannocystis</taxon>
    </lineage>
</organism>
<feature type="compositionally biased region" description="Basic and acidic residues" evidence="1">
    <location>
        <begin position="86"/>
        <end position="100"/>
    </location>
</feature>
<evidence type="ECO:0000256" key="1">
    <source>
        <dbReference type="SAM" id="MobiDB-lite"/>
    </source>
</evidence>
<dbReference type="EMBL" id="JAPNKE010000002">
    <property type="protein sequence ID" value="MCY1009763.1"/>
    <property type="molecule type" value="Genomic_DNA"/>
</dbReference>
<protein>
    <recommendedName>
        <fullName evidence="4">Lipoprotein</fullName>
    </recommendedName>
</protein>
<dbReference type="PROSITE" id="PS51257">
    <property type="entry name" value="PROKAR_LIPOPROTEIN"/>
    <property type="match status" value="1"/>
</dbReference>
<feature type="region of interest" description="Disordered" evidence="1">
    <location>
        <begin position="86"/>
        <end position="106"/>
    </location>
</feature>
<accession>A0A9X3J169</accession>
<evidence type="ECO:0000313" key="2">
    <source>
        <dbReference type="EMBL" id="MCY1009763.1"/>
    </source>
</evidence>
<reference evidence="2" key="1">
    <citation type="submission" date="2022-11" db="EMBL/GenBank/DDBJ databases">
        <title>Minimal conservation of predation-associated metabolite biosynthetic gene clusters underscores biosynthetic potential of Myxococcota including descriptions for ten novel species: Archangium lansinium sp. nov., Myxococcus landrumus sp. nov., Nannocystis bai.</title>
        <authorList>
            <person name="Ahearne A."/>
            <person name="Stevens C."/>
            <person name="Phillips K."/>
        </authorList>
    </citation>
    <scope>NUCLEOTIDE SEQUENCE</scope>
    <source>
        <strain evidence="2">Na p29</strain>
    </source>
</reference>
<evidence type="ECO:0008006" key="4">
    <source>
        <dbReference type="Google" id="ProtNLM"/>
    </source>
</evidence>
<comment type="caution">
    <text evidence="2">The sequence shown here is derived from an EMBL/GenBank/DDBJ whole genome shotgun (WGS) entry which is preliminary data.</text>
</comment>
<name>A0A9X3J169_9BACT</name>
<sequence length="106" mass="10876">MKMRMIEKVGFVLGVTAMFGACASEPEGELELRDDTGCPNCGNGSNSAHANEYPLDKLSLSGEPNEAGIAAGDARRGRGPLHLADLHAADGDDGAARVDELAPAPG</sequence>
<keyword evidence="3" id="KW-1185">Reference proteome</keyword>
<proteinExistence type="predicted"/>
<dbReference type="RefSeq" id="WP_267772452.1">
    <property type="nucleotide sequence ID" value="NZ_JAPNKE010000002.1"/>
</dbReference>